<evidence type="ECO:0000256" key="5">
    <source>
        <dbReference type="ARBA" id="ARBA00022989"/>
    </source>
</evidence>
<dbReference type="GO" id="GO:0035725">
    <property type="term" value="P:sodium ion transmembrane transport"/>
    <property type="evidence" value="ECO:0007669"/>
    <property type="project" value="TreeGrafter"/>
</dbReference>
<keyword evidence="6 10" id="KW-0472">Membrane</keyword>
<dbReference type="GO" id="GO:0046872">
    <property type="term" value="F:metal ion binding"/>
    <property type="evidence" value="ECO:0007669"/>
    <property type="project" value="UniProtKB-KW"/>
</dbReference>
<dbReference type="PANTHER" id="PTHR11616">
    <property type="entry name" value="SODIUM/CHLORIDE DEPENDENT TRANSPORTER"/>
    <property type="match status" value="1"/>
</dbReference>
<feature type="transmembrane region" description="Helical" evidence="10">
    <location>
        <begin position="301"/>
        <end position="323"/>
    </location>
</feature>
<proteinExistence type="inferred from homology"/>
<feature type="transmembrane region" description="Helical" evidence="10">
    <location>
        <begin position="330"/>
        <end position="347"/>
    </location>
</feature>
<evidence type="ECO:0000256" key="7">
    <source>
        <dbReference type="ARBA" id="ARBA00023180"/>
    </source>
</evidence>
<evidence type="ECO:0000256" key="3">
    <source>
        <dbReference type="ARBA" id="ARBA00022448"/>
    </source>
</evidence>
<evidence type="ECO:0000256" key="6">
    <source>
        <dbReference type="ARBA" id="ARBA00023136"/>
    </source>
</evidence>
<evidence type="ECO:0000313" key="12">
    <source>
        <dbReference type="Proteomes" id="UP000230750"/>
    </source>
</evidence>
<feature type="binding site" evidence="8">
    <location>
        <position position="130"/>
    </location>
    <ligand>
        <name>Na(+)</name>
        <dbReference type="ChEBI" id="CHEBI:29101"/>
        <label>1</label>
    </ligand>
</feature>
<comment type="subcellular location">
    <subcellularLocation>
        <location evidence="1">Membrane</location>
        <topology evidence="1">Multi-pass membrane protein</topology>
    </subcellularLocation>
</comment>
<dbReference type="PROSITE" id="PS50267">
    <property type="entry name" value="NA_NEUROTRAN_SYMP_3"/>
    <property type="match status" value="1"/>
</dbReference>
<dbReference type="STRING" id="307972.A0A2G8LAY2"/>
<feature type="transmembrane region" description="Helical" evidence="10">
    <location>
        <begin position="193"/>
        <end position="212"/>
    </location>
</feature>
<protein>
    <submittedName>
        <fullName evidence="11">Sodium-and chloride-dependent glycine transporter 2</fullName>
    </submittedName>
</protein>
<dbReference type="GO" id="GO:0006865">
    <property type="term" value="P:amino acid transport"/>
    <property type="evidence" value="ECO:0007669"/>
    <property type="project" value="TreeGrafter"/>
</dbReference>
<dbReference type="SUPFAM" id="SSF161070">
    <property type="entry name" value="SNF-like"/>
    <property type="match status" value="1"/>
</dbReference>
<organism evidence="11 12">
    <name type="scientific">Stichopus japonicus</name>
    <name type="common">Sea cucumber</name>
    <dbReference type="NCBI Taxonomy" id="307972"/>
    <lineage>
        <taxon>Eukaryota</taxon>
        <taxon>Metazoa</taxon>
        <taxon>Echinodermata</taxon>
        <taxon>Eleutherozoa</taxon>
        <taxon>Echinozoa</taxon>
        <taxon>Holothuroidea</taxon>
        <taxon>Aspidochirotacea</taxon>
        <taxon>Aspidochirotida</taxon>
        <taxon>Stichopodidae</taxon>
        <taxon>Apostichopus</taxon>
    </lineage>
</organism>
<evidence type="ECO:0000256" key="2">
    <source>
        <dbReference type="ARBA" id="ARBA00006459"/>
    </source>
</evidence>
<dbReference type="InterPro" id="IPR000175">
    <property type="entry name" value="Na/ntran_symport"/>
</dbReference>
<dbReference type="OrthoDB" id="6699552at2759"/>
<keyword evidence="5 10" id="KW-1133">Transmembrane helix</keyword>
<dbReference type="Pfam" id="PF00209">
    <property type="entry name" value="SNF"/>
    <property type="match status" value="1"/>
</dbReference>
<dbReference type="AlphaFoldDB" id="A0A2G8LAY2"/>
<dbReference type="GO" id="GO:0005886">
    <property type="term" value="C:plasma membrane"/>
    <property type="evidence" value="ECO:0007669"/>
    <property type="project" value="TreeGrafter"/>
</dbReference>
<reference evidence="11 12" key="1">
    <citation type="journal article" date="2017" name="PLoS Biol.">
        <title>The sea cucumber genome provides insights into morphological evolution and visceral regeneration.</title>
        <authorList>
            <person name="Zhang X."/>
            <person name="Sun L."/>
            <person name="Yuan J."/>
            <person name="Sun Y."/>
            <person name="Gao Y."/>
            <person name="Zhang L."/>
            <person name="Li S."/>
            <person name="Dai H."/>
            <person name="Hamel J.F."/>
            <person name="Liu C."/>
            <person name="Yu Y."/>
            <person name="Liu S."/>
            <person name="Lin W."/>
            <person name="Guo K."/>
            <person name="Jin S."/>
            <person name="Xu P."/>
            <person name="Storey K.B."/>
            <person name="Huan P."/>
            <person name="Zhang T."/>
            <person name="Zhou Y."/>
            <person name="Zhang J."/>
            <person name="Lin C."/>
            <person name="Li X."/>
            <person name="Xing L."/>
            <person name="Huo D."/>
            <person name="Sun M."/>
            <person name="Wang L."/>
            <person name="Mercier A."/>
            <person name="Li F."/>
            <person name="Yang H."/>
            <person name="Xiang J."/>
        </authorList>
    </citation>
    <scope>NUCLEOTIDE SEQUENCE [LARGE SCALE GENOMIC DNA]</scope>
    <source>
        <strain evidence="11">Shaxun</strain>
        <tissue evidence="11">Muscle</tissue>
    </source>
</reference>
<evidence type="ECO:0000313" key="11">
    <source>
        <dbReference type="EMBL" id="PIK57428.1"/>
    </source>
</evidence>
<feature type="disulfide bond" evidence="9">
    <location>
        <begin position="234"/>
        <end position="243"/>
    </location>
</feature>
<keyword evidence="8" id="KW-0479">Metal-binding</keyword>
<dbReference type="PANTHER" id="PTHR11616:SF321">
    <property type="entry name" value="SODIUM-DEPENDENT NUTRIENT AMINO ACID TRANSPORTER 1-RELATED"/>
    <property type="match status" value="1"/>
</dbReference>
<keyword evidence="7" id="KW-0325">Glycoprotein</keyword>
<evidence type="ECO:0000256" key="1">
    <source>
        <dbReference type="ARBA" id="ARBA00004141"/>
    </source>
</evidence>
<gene>
    <name evidence="11" type="ORF">BSL78_05642</name>
</gene>
<name>A0A2G8LAY2_STIJA</name>
<keyword evidence="8" id="KW-0915">Sodium</keyword>
<evidence type="ECO:0000256" key="4">
    <source>
        <dbReference type="ARBA" id="ARBA00022692"/>
    </source>
</evidence>
<keyword evidence="9" id="KW-1015">Disulfide bond</keyword>
<keyword evidence="12" id="KW-1185">Reference proteome</keyword>
<keyword evidence="4 10" id="KW-0812">Transmembrane</keyword>
<accession>A0A2G8LAY2</accession>
<comment type="caution">
    <text evidence="11">The sequence shown here is derived from an EMBL/GenBank/DDBJ whole genome shotgun (WGS) entry which is preliminary data.</text>
</comment>
<comment type="similarity">
    <text evidence="2">Belongs to the sodium:neurotransmitter symporter (SNF) (TC 2.A.22) family.</text>
</comment>
<evidence type="ECO:0000256" key="8">
    <source>
        <dbReference type="PIRSR" id="PIRSR600175-1"/>
    </source>
</evidence>
<dbReference type="Proteomes" id="UP000230750">
    <property type="component" value="Unassembled WGS sequence"/>
</dbReference>
<dbReference type="EMBL" id="MRZV01000142">
    <property type="protein sequence ID" value="PIK57428.1"/>
    <property type="molecule type" value="Genomic_DNA"/>
</dbReference>
<evidence type="ECO:0000256" key="10">
    <source>
        <dbReference type="SAM" id="Phobius"/>
    </source>
</evidence>
<dbReference type="InterPro" id="IPR037272">
    <property type="entry name" value="SNS_sf"/>
</dbReference>
<feature type="transmembrane region" description="Helical" evidence="10">
    <location>
        <begin position="367"/>
        <end position="391"/>
    </location>
</feature>
<feature type="transmembrane region" description="Helical" evidence="10">
    <location>
        <begin position="147"/>
        <end position="172"/>
    </location>
</feature>
<evidence type="ECO:0000256" key="9">
    <source>
        <dbReference type="PIRSR" id="PIRSR600175-2"/>
    </source>
</evidence>
<sequence>MELLMVCYSTNGKGIEDSPKTAFRALKKLTFRCLQMTFLLVATRCRQARDPTDSKLNFSRSHLAGTASHEDGDEEVISGGSLYLPSHPEPVLPEEEPKIPPVPISISDENYQRGNWGTKLEYLAVTTCQVVTISTYSFSYYCYKNGGLIFVIPYILALFFFGLPLILLAISIGQFTSSGFFTLWRFTPIMKGLSVYILLQIFGSMLLNNYLLAQSFTYLFVAIGNPYNLPWADCSNHWNSEACSDDSRRTSVAAVDSSVATGDSDMAFSDGSLYQADYPYQTNSVRASEEYYQYMFESGNISTMAVVGALAAMFCLLNSTILGIKVVGKVWFDAFQLVYLNLTFAFWPMAGLASHNRFHNNCFLDSALLIAAVIFAPVLLSISIFCCYGFFAETLYVNVNDVIQHGKVYEVWKAIQNANSV</sequence>
<keyword evidence="3" id="KW-0813">Transport</keyword>